<dbReference type="PROSITE" id="PS00108">
    <property type="entry name" value="PROTEIN_KINASE_ST"/>
    <property type="match status" value="1"/>
</dbReference>
<dbReference type="EMBL" id="CDMZ01000410">
    <property type="protein sequence ID" value="CUC09232.1"/>
    <property type="molecule type" value="Genomic_DNA"/>
</dbReference>
<organism evidence="11">
    <name type="scientific">Chromera velia CCMP2878</name>
    <dbReference type="NCBI Taxonomy" id="1169474"/>
    <lineage>
        <taxon>Eukaryota</taxon>
        <taxon>Sar</taxon>
        <taxon>Alveolata</taxon>
        <taxon>Colpodellida</taxon>
        <taxon>Chromeraceae</taxon>
        <taxon>Chromera</taxon>
    </lineage>
</organism>
<feature type="domain" description="Protein kinase" evidence="10">
    <location>
        <begin position="74"/>
        <end position="518"/>
    </location>
</feature>
<keyword evidence="2" id="KW-0723">Serine/threonine-protein kinase</keyword>
<feature type="signal peptide" evidence="9">
    <location>
        <begin position="1"/>
        <end position="21"/>
    </location>
</feature>
<proteinExistence type="predicted"/>
<dbReference type="AlphaFoldDB" id="A0A0K6S6K9"/>
<keyword evidence="4" id="KW-0547">Nucleotide-binding</keyword>
<dbReference type="SUPFAM" id="SSF56112">
    <property type="entry name" value="Protein kinase-like (PK-like)"/>
    <property type="match status" value="1"/>
</dbReference>
<name>A0A0K6S6K9_9ALVE</name>
<keyword evidence="3" id="KW-0808">Transferase</keyword>
<gene>
    <name evidence="11" type="ORF">Cvel_17289.t2.CR1</name>
</gene>
<evidence type="ECO:0000256" key="4">
    <source>
        <dbReference type="ARBA" id="ARBA00022741"/>
    </source>
</evidence>
<evidence type="ECO:0000256" key="7">
    <source>
        <dbReference type="ARBA" id="ARBA00047899"/>
    </source>
</evidence>
<evidence type="ECO:0000256" key="5">
    <source>
        <dbReference type="ARBA" id="ARBA00022777"/>
    </source>
</evidence>
<dbReference type="EC" id="2.7.11.1" evidence="1"/>
<sequence>MQRHWLLVPFVLSAAFTPAFCNATKLQESYEFVKQLTSFPAVLDLNSTTSSNDAHVSAFASFLEEALQAKEDYADGHKRLGSGAKGAVFLVKKTSDQKLFALKVTLPHPDNKEASETSLVMDTIKNGGMSNVVKTIEDLDDCPEFIYTLHRQAQKAREAKGLKPVRDVQFECIVLEYCDKGDMFDQALKINDRAPRAPDSQQILKWFIDSLRGLSELHSRGLVHRDLKPENVFLVTETETKPLEAPAHLHPTQTDKDWRNVTWGGESGEDEDGYHLERLYERIDPSARPLPLVSTTRIVAKLGDTDSIVRLERLSQPCQTGTDGLRGGTFNYMAPEVFLCMKSLHERAWYLKLGKELMTMVQRLPSMQGAPDTQRAVLQKAIGEYRAKSPMLTPQLPSFKSDVFSLGAAFLLMCQLSLPLGELEDRSRDVKRYGKTSLHIRVKEVENLIRKGAAFKEQSLPLCSGWGERQHDSGYFAKRLLVDKMMARRPEDRPTVDDILRVLDPERRERKAEAHRHLPS</sequence>
<dbReference type="GO" id="GO:0004674">
    <property type="term" value="F:protein serine/threonine kinase activity"/>
    <property type="evidence" value="ECO:0007669"/>
    <property type="project" value="UniProtKB-KW"/>
</dbReference>
<comment type="catalytic activity">
    <reaction evidence="8">
        <text>L-seryl-[protein] + ATP = O-phospho-L-seryl-[protein] + ADP + H(+)</text>
        <dbReference type="Rhea" id="RHEA:17989"/>
        <dbReference type="Rhea" id="RHEA-COMP:9863"/>
        <dbReference type="Rhea" id="RHEA-COMP:11604"/>
        <dbReference type="ChEBI" id="CHEBI:15378"/>
        <dbReference type="ChEBI" id="CHEBI:29999"/>
        <dbReference type="ChEBI" id="CHEBI:30616"/>
        <dbReference type="ChEBI" id="CHEBI:83421"/>
        <dbReference type="ChEBI" id="CHEBI:456216"/>
        <dbReference type="EC" id="2.7.11.1"/>
    </reaction>
</comment>
<evidence type="ECO:0000256" key="3">
    <source>
        <dbReference type="ARBA" id="ARBA00022679"/>
    </source>
</evidence>
<dbReference type="PANTHER" id="PTHR43671:SF98">
    <property type="entry name" value="SERINE_THREONINE-PROTEIN KINASE NEK11"/>
    <property type="match status" value="1"/>
</dbReference>
<evidence type="ECO:0000259" key="10">
    <source>
        <dbReference type="PROSITE" id="PS50011"/>
    </source>
</evidence>
<evidence type="ECO:0000256" key="6">
    <source>
        <dbReference type="ARBA" id="ARBA00022840"/>
    </source>
</evidence>
<keyword evidence="5" id="KW-0418">Kinase</keyword>
<dbReference type="InterPro" id="IPR008271">
    <property type="entry name" value="Ser/Thr_kinase_AS"/>
</dbReference>
<accession>A0A0K6S6K9</accession>
<evidence type="ECO:0000256" key="9">
    <source>
        <dbReference type="SAM" id="SignalP"/>
    </source>
</evidence>
<dbReference type="PROSITE" id="PS50011">
    <property type="entry name" value="PROTEIN_KINASE_DOM"/>
    <property type="match status" value="1"/>
</dbReference>
<dbReference type="Pfam" id="PF00069">
    <property type="entry name" value="Pkinase"/>
    <property type="match status" value="1"/>
</dbReference>
<dbReference type="PANTHER" id="PTHR43671">
    <property type="entry name" value="SERINE/THREONINE-PROTEIN KINASE NEK"/>
    <property type="match status" value="1"/>
</dbReference>
<evidence type="ECO:0000256" key="8">
    <source>
        <dbReference type="ARBA" id="ARBA00048679"/>
    </source>
</evidence>
<protein>
    <recommendedName>
        <fullName evidence="1">non-specific serine/threonine protein kinase</fullName>
        <ecNumber evidence="1">2.7.11.1</ecNumber>
    </recommendedName>
</protein>
<comment type="catalytic activity">
    <reaction evidence="7">
        <text>L-threonyl-[protein] + ATP = O-phospho-L-threonyl-[protein] + ADP + H(+)</text>
        <dbReference type="Rhea" id="RHEA:46608"/>
        <dbReference type="Rhea" id="RHEA-COMP:11060"/>
        <dbReference type="Rhea" id="RHEA-COMP:11605"/>
        <dbReference type="ChEBI" id="CHEBI:15378"/>
        <dbReference type="ChEBI" id="CHEBI:30013"/>
        <dbReference type="ChEBI" id="CHEBI:30616"/>
        <dbReference type="ChEBI" id="CHEBI:61977"/>
        <dbReference type="ChEBI" id="CHEBI:456216"/>
        <dbReference type="EC" id="2.7.11.1"/>
    </reaction>
</comment>
<dbReference type="InterPro" id="IPR011009">
    <property type="entry name" value="Kinase-like_dom_sf"/>
</dbReference>
<keyword evidence="9" id="KW-0732">Signal</keyword>
<evidence type="ECO:0000256" key="2">
    <source>
        <dbReference type="ARBA" id="ARBA00022527"/>
    </source>
</evidence>
<dbReference type="VEuPathDB" id="CryptoDB:Cvel_17289"/>
<evidence type="ECO:0000256" key="1">
    <source>
        <dbReference type="ARBA" id="ARBA00012513"/>
    </source>
</evidence>
<keyword evidence="6" id="KW-0067">ATP-binding</keyword>
<dbReference type="InterPro" id="IPR050660">
    <property type="entry name" value="NEK_Ser/Thr_kinase"/>
</dbReference>
<feature type="chain" id="PRO_5005508363" description="non-specific serine/threonine protein kinase" evidence="9">
    <location>
        <begin position="22"/>
        <end position="520"/>
    </location>
</feature>
<dbReference type="SMART" id="SM00220">
    <property type="entry name" value="S_TKc"/>
    <property type="match status" value="1"/>
</dbReference>
<dbReference type="Gene3D" id="1.10.510.10">
    <property type="entry name" value="Transferase(Phosphotransferase) domain 1"/>
    <property type="match status" value="2"/>
</dbReference>
<evidence type="ECO:0000313" key="11">
    <source>
        <dbReference type="EMBL" id="CUC09232.1"/>
    </source>
</evidence>
<dbReference type="InterPro" id="IPR000719">
    <property type="entry name" value="Prot_kinase_dom"/>
</dbReference>
<reference evidence="11" key="1">
    <citation type="submission" date="2014-11" db="EMBL/GenBank/DDBJ databases">
        <title>Molecular phylogeny of cliff fern family Woodsiaceae with morphological implications.</title>
        <authorList>
            <person name="Shao Y.-Z."/>
            <person name="Wei R."/>
            <person name="Zhang X.-C."/>
        </authorList>
    </citation>
    <scope>NUCLEOTIDE SEQUENCE</scope>
</reference>
<dbReference type="GO" id="GO:0005524">
    <property type="term" value="F:ATP binding"/>
    <property type="evidence" value="ECO:0007669"/>
    <property type="project" value="UniProtKB-KW"/>
</dbReference>